<feature type="compositionally biased region" description="Polar residues" evidence="1">
    <location>
        <begin position="31"/>
        <end position="53"/>
    </location>
</feature>
<name>A0A9D1H6P0_9FIRM</name>
<reference evidence="2" key="1">
    <citation type="submission" date="2020-10" db="EMBL/GenBank/DDBJ databases">
        <authorList>
            <person name="Gilroy R."/>
        </authorList>
    </citation>
    <scope>NUCLEOTIDE SEQUENCE</scope>
    <source>
        <strain evidence="2">ChiBcec7-5410</strain>
    </source>
</reference>
<protein>
    <submittedName>
        <fullName evidence="2">Uncharacterized protein</fullName>
    </submittedName>
</protein>
<evidence type="ECO:0000313" key="2">
    <source>
        <dbReference type="EMBL" id="HIT94865.1"/>
    </source>
</evidence>
<accession>A0A9D1H6P0</accession>
<evidence type="ECO:0000256" key="1">
    <source>
        <dbReference type="SAM" id="MobiDB-lite"/>
    </source>
</evidence>
<organism evidence="2 3">
    <name type="scientific">Candidatus Faecivivens stercoripullorum</name>
    <dbReference type="NCBI Taxonomy" id="2840805"/>
    <lineage>
        <taxon>Bacteria</taxon>
        <taxon>Bacillati</taxon>
        <taxon>Bacillota</taxon>
        <taxon>Clostridia</taxon>
        <taxon>Eubacteriales</taxon>
        <taxon>Oscillospiraceae</taxon>
        <taxon>Oscillospiraceae incertae sedis</taxon>
        <taxon>Candidatus Faecivivens</taxon>
    </lineage>
</organism>
<dbReference type="EMBL" id="DVLW01000185">
    <property type="protein sequence ID" value="HIT94865.1"/>
    <property type="molecule type" value="Genomic_DNA"/>
</dbReference>
<dbReference type="AlphaFoldDB" id="A0A9D1H6P0"/>
<feature type="region of interest" description="Disordered" evidence="1">
    <location>
        <begin position="31"/>
        <end position="55"/>
    </location>
</feature>
<sequence>MKKSGVVILSVLLIGALGLIAAVPVSAPTVESSPELSVSDSQTTQQDTESLNSIPADGLVTQNGQTCYYLAGEKQTGLQYIDGKAYIFDE</sequence>
<gene>
    <name evidence="2" type="ORF">IAC43_06735</name>
</gene>
<comment type="caution">
    <text evidence="2">The sequence shown here is derived from an EMBL/GenBank/DDBJ whole genome shotgun (WGS) entry which is preliminary data.</text>
</comment>
<dbReference type="Gene3D" id="2.10.270.10">
    <property type="entry name" value="Cholin Binding"/>
    <property type="match status" value="1"/>
</dbReference>
<reference evidence="2" key="2">
    <citation type="journal article" date="2021" name="PeerJ">
        <title>Extensive microbial diversity within the chicken gut microbiome revealed by metagenomics and culture.</title>
        <authorList>
            <person name="Gilroy R."/>
            <person name="Ravi A."/>
            <person name="Getino M."/>
            <person name="Pursley I."/>
            <person name="Horton D.L."/>
            <person name="Alikhan N.F."/>
            <person name="Baker D."/>
            <person name="Gharbi K."/>
            <person name="Hall N."/>
            <person name="Watson M."/>
            <person name="Adriaenssens E.M."/>
            <person name="Foster-Nyarko E."/>
            <person name="Jarju S."/>
            <person name="Secka A."/>
            <person name="Antonio M."/>
            <person name="Oren A."/>
            <person name="Chaudhuri R.R."/>
            <person name="La Ragione R."/>
            <person name="Hildebrand F."/>
            <person name="Pallen M.J."/>
        </authorList>
    </citation>
    <scope>NUCLEOTIDE SEQUENCE</scope>
    <source>
        <strain evidence="2">ChiBcec7-5410</strain>
    </source>
</reference>
<evidence type="ECO:0000313" key="3">
    <source>
        <dbReference type="Proteomes" id="UP000824160"/>
    </source>
</evidence>
<proteinExistence type="predicted"/>
<dbReference type="Proteomes" id="UP000824160">
    <property type="component" value="Unassembled WGS sequence"/>
</dbReference>
<feature type="non-terminal residue" evidence="2">
    <location>
        <position position="90"/>
    </location>
</feature>